<accession>A0A0E9VKK9</accession>
<proteinExistence type="predicted"/>
<dbReference type="AlphaFoldDB" id="A0A0E9VKK9"/>
<organism evidence="1">
    <name type="scientific">Anguilla anguilla</name>
    <name type="common">European freshwater eel</name>
    <name type="synonym">Muraena anguilla</name>
    <dbReference type="NCBI Taxonomy" id="7936"/>
    <lineage>
        <taxon>Eukaryota</taxon>
        <taxon>Metazoa</taxon>
        <taxon>Chordata</taxon>
        <taxon>Craniata</taxon>
        <taxon>Vertebrata</taxon>
        <taxon>Euteleostomi</taxon>
        <taxon>Actinopterygii</taxon>
        <taxon>Neopterygii</taxon>
        <taxon>Teleostei</taxon>
        <taxon>Anguilliformes</taxon>
        <taxon>Anguillidae</taxon>
        <taxon>Anguilla</taxon>
    </lineage>
</organism>
<sequence>MYINGLICSINLIDFAGSDYIDIDLDTYIFIKGGRTVLWSLL</sequence>
<reference evidence="1" key="1">
    <citation type="submission" date="2014-11" db="EMBL/GenBank/DDBJ databases">
        <authorList>
            <person name="Amaro Gonzalez C."/>
        </authorList>
    </citation>
    <scope>NUCLEOTIDE SEQUENCE</scope>
</reference>
<evidence type="ECO:0000313" key="1">
    <source>
        <dbReference type="EMBL" id="JAH78674.1"/>
    </source>
</evidence>
<name>A0A0E9VKK9_ANGAN</name>
<reference evidence="1" key="2">
    <citation type="journal article" date="2015" name="Fish Shellfish Immunol.">
        <title>Early steps in the European eel (Anguilla anguilla)-Vibrio vulnificus interaction in the gills: Role of the RtxA13 toxin.</title>
        <authorList>
            <person name="Callol A."/>
            <person name="Pajuelo D."/>
            <person name="Ebbesson L."/>
            <person name="Teles M."/>
            <person name="MacKenzie S."/>
            <person name="Amaro C."/>
        </authorList>
    </citation>
    <scope>NUCLEOTIDE SEQUENCE</scope>
</reference>
<dbReference type="EMBL" id="GBXM01029903">
    <property type="protein sequence ID" value="JAH78674.1"/>
    <property type="molecule type" value="Transcribed_RNA"/>
</dbReference>
<protein>
    <submittedName>
        <fullName evidence="1">Uncharacterized protein</fullName>
    </submittedName>
</protein>